<proteinExistence type="predicted"/>
<dbReference type="AlphaFoldDB" id="A0A7G6U6N9"/>
<dbReference type="RefSeq" id="WP_184513411.1">
    <property type="nucleotide sequence ID" value="NZ_CP050292.1"/>
</dbReference>
<protein>
    <submittedName>
        <fullName evidence="1">Uncharacterized protein</fullName>
    </submittedName>
</protein>
<evidence type="ECO:0000313" key="2">
    <source>
        <dbReference type="Proteomes" id="UP000515291"/>
    </source>
</evidence>
<gene>
    <name evidence="1" type="ORF">HB776_28290</name>
</gene>
<accession>A0A7G6U6N9</accession>
<evidence type="ECO:0000313" key="1">
    <source>
        <dbReference type="EMBL" id="QND74671.1"/>
    </source>
</evidence>
<name>A0A7G6U6N9_9BRAD</name>
<organism evidence="1 2">
    <name type="scientific">Tardiphaga robiniae</name>
    <dbReference type="NCBI Taxonomy" id="943830"/>
    <lineage>
        <taxon>Bacteria</taxon>
        <taxon>Pseudomonadati</taxon>
        <taxon>Pseudomonadota</taxon>
        <taxon>Alphaproteobacteria</taxon>
        <taxon>Hyphomicrobiales</taxon>
        <taxon>Nitrobacteraceae</taxon>
        <taxon>Tardiphaga</taxon>
    </lineage>
</organism>
<reference evidence="2" key="1">
    <citation type="journal article" date="2020" name="Mol. Plant Microbe">
        <title>Rhizobial microsymbionts of the narrowly endemic Oxytropis species growing in Kamchatka are characterized by significant genetic diversity and possess a set of genes that are associated with T3SS and T6SS secretion systems and can affect the development of symbiosis.</title>
        <authorList>
            <person name="Safronova V."/>
            <person name="Guro P."/>
            <person name="Sazanova A."/>
            <person name="Kuznetsova I."/>
            <person name="Belimov A."/>
            <person name="Yakubov V."/>
            <person name="Chirak E."/>
            <person name="Afonin A."/>
            <person name="Gogolev Y."/>
            <person name="Andronov E."/>
            <person name="Tikhonovich I."/>
        </authorList>
    </citation>
    <scope>NUCLEOTIDE SEQUENCE [LARGE SCALE GENOMIC DNA]</scope>
    <source>
        <strain evidence="2">581</strain>
    </source>
</reference>
<dbReference type="EMBL" id="CP050292">
    <property type="protein sequence ID" value="QND74671.1"/>
    <property type="molecule type" value="Genomic_DNA"/>
</dbReference>
<dbReference type="Proteomes" id="UP000515291">
    <property type="component" value="Chromosome"/>
</dbReference>
<dbReference type="KEGG" id="trb:HB776_28290"/>
<sequence>MLAAFGANDFTLGHMRDAATKPFPGYRVQRPPGQLIDEIHVKHDEIESVCSSIDRAALCNQNAAFLLSAISF</sequence>